<gene>
    <name evidence="3" type="ORF">OC842_006263</name>
</gene>
<dbReference type="PANTHER" id="PTHR35560:SF3">
    <property type="entry name" value="PEPTIDASE S9 PROLYL OLIGOPEPTIDASE CATALYTIC DOMAIN-CONTAINING PROTEIN"/>
    <property type="match status" value="1"/>
</dbReference>
<evidence type="ECO:0000313" key="3">
    <source>
        <dbReference type="EMBL" id="KAK0523086.1"/>
    </source>
</evidence>
<sequence>MRFSSAGVRLIAGSLGIFVLACAAQQQQAAAAAVACSSTITTVQGSVRSYQRVASPSVPHSPQWGWTRLAYGNSEVCLANLLRDVTLFPNSQATVPIYESNDVNRQTVTRLVLGVQALGADSWHYWSNLANTRNKAWGNNAAFDKSKVSVIVPQFIRQADKDAGAATPTDLWFGPDDYGYGGYALGPASVGASAYSTLDVLDALIRWIEARYPNVQRIVLVGHSLGAQLIQRYGLLRRDGQGTRARLDYVIMNAGSYAYPLPARPMAVDVAKCPNYDTWPFGFAVASAVPRYAATDLARLGRKGLTTRFAGRNVHILLGSEDYASGTTKCEALVQGSYHLSRGRFYATAIVNATGTQAAYNAAGGNTRFKSSVGRGQAGLPAPWTYDIVSGCAHVQECMYQSDAGVKRLMLDGYASSASSSSSSSRRRRARSPRDFATAEQDREEEEEEEEA</sequence>
<dbReference type="PANTHER" id="PTHR35560">
    <property type="entry name" value="BLL0132 PROTEIN"/>
    <property type="match status" value="1"/>
</dbReference>
<dbReference type="SUPFAM" id="SSF53474">
    <property type="entry name" value="alpha/beta-Hydrolases"/>
    <property type="match status" value="1"/>
</dbReference>
<dbReference type="EMBL" id="JAPDMQ010000538">
    <property type="protein sequence ID" value="KAK0523086.1"/>
    <property type="molecule type" value="Genomic_DNA"/>
</dbReference>
<accession>A0AAN6JI51</accession>
<dbReference type="AlphaFoldDB" id="A0AAN6JI51"/>
<name>A0AAN6JI51_9BASI</name>
<evidence type="ECO:0000256" key="2">
    <source>
        <dbReference type="SAM" id="SignalP"/>
    </source>
</evidence>
<dbReference type="Proteomes" id="UP001176521">
    <property type="component" value="Unassembled WGS sequence"/>
</dbReference>
<feature type="signal peptide" evidence="2">
    <location>
        <begin position="1"/>
        <end position="23"/>
    </location>
</feature>
<comment type="caution">
    <text evidence="3">The sequence shown here is derived from an EMBL/GenBank/DDBJ whole genome shotgun (WGS) entry which is preliminary data.</text>
</comment>
<reference evidence="3" key="1">
    <citation type="journal article" date="2023" name="PhytoFront">
        <title>Draft Genome Resources of Seven Strains of Tilletia horrida, Causal Agent of Kernel Smut of Rice.</title>
        <authorList>
            <person name="Khanal S."/>
            <person name="Antony Babu S."/>
            <person name="Zhou X.G."/>
        </authorList>
    </citation>
    <scope>NUCLEOTIDE SEQUENCE</scope>
    <source>
        <strain evidence="3">TX3</strain>
    </source>
</reference>
<dbReference type="Gene3D" id="3.40.50.1820">
    <property type="entry name" value="alpha/beta hydrolase"/>
    <property type="match status" value="1"/>
</dbReference>
<dbReference type="InterPro" id="IPR029058">
    <property type="entry name" value="AB_hydrolase_fold"/>
</dbReference>
<proteinExistence type="predicted"/>
<feature type="chain" id="PRO_5042847838" description="AB hydrolase-1 domain-containing protein" evidence="2">
    <location>
        <begin position="24"/>
        <end position="452"/>
    </location>
</feature>
<keyword evidence="2" id="KW-0732">Signal</keyword>
<evidence type="ECO:0008006" key="5">
    <source>
        <dbReference type="Google" id="ProtNLM"/>
    </source>
</evidence>
<dbReference type="PROSITE" id="PS51257">
    <property type="entry name" value="PROKAR_LIPOPROTEIN"/>
    <property type="match status" value="1"/>
</dbReference>
<evidence type="ECO:0000256" key="1">
    <source>
        <dbReference type="SAM" id="MobiDB-lite"/>
    </source>
</evidence>
<protein>
    <recommendedName>
        <fullName evidence="5">AB hydrolase-1 domain-containing protein</fullName>
    </recommendedName>
</protein>
<feature type="region of interest" description="Disordered" evidence="1">
    <location>
        <begin position="416"/>
        <end position="452"/>
    </location>
</feature>
<organism evidence="3 4">
    <name type="scientific">Tilletia horrida</name>
    <dbReference type="NCBI Taxonomy" id="155126"/>
    <lineage>
        <taxon>Eukaryota</taxon>
        <taxon>Fungi</taxon>
        <taxon>Dikarya</taxon>
        <taxon>Basidiomycota</taxon>
        <taxon>Ustilaginomycotina</taxon>
        <taxon>Exobasidiomycetes</taxon>
        <taxon>Tilletiales</taxon>
        <taxon>Tilletiaceae</taxon>
        <taxon>Tilletia</taxon>
    </lineage>
</organism>
<feature type="compositionally biased region" description="Acidic residues" evidence="1">
    <location>
        <begin position="442"/>
        <end position="452"/>
    </location>
</feature>
<evidence type="ECO:0000313" key="4">
    <source>
        <dbReference type="Proteomes" id="UP001176521"/>
    </source>
</evidence>
<keyword evidence="4" id="KW-1185">Reference proteome</keyword>